<dbReference type="EMBL" id="QWIO01000005">
    <property type="protein sequence ID" value="RMZ14629.1"/>
    <property type="molecule type" value="Genomic_DNA"/>
</dbReference>
<accession>A0A3M7HN11</accession>
<sequence>YSISQLNPASSTSTTPSIPDHPSKFQVSYITPHSSTHSLHQHQSACVSSVPGVPQQHLDETTFFGARPSPYSTHSAPGSYVSGEPRSVPQCGAARPLRESPAPSTGGPYGLGLSGASEPTDTMAAQAAISRQPYPQMEPSYQTPQSNSPASARRSPQSDAHGRPVYGMPPMA</sequence>
<dbReference type="Proteomes" id="UP000269539">
    <property type="component" value="Unassembled WGS sequence"/>
</dbReference>
<dbReference type="AlphaFoldDB" id="A0A3M7HN11"/>
<feature type="region of interest" description="Disordered" evidence="1">
    <location>
        <begin position="64"/>
        <end position="172"/>
    </location>
</feature>
<organism evidence="2 3">
    <name type="scientific">Hortaea werneckii</name>
    <name type="common">Black yeast</name>
    <name type="synonym">Cladosporium werneckii</name>
    <dbReference type="NCBI Taxonomy" id="91943"/>
    <lineage>
        <taxon>Eukaryota</taxon>
        <taxon>Fungi</taxon>
        <taxon>Dikarya</taxon>
        <taxon>Ascomycota</taxon>
        <taxon>Pezizomycotina</taxon>
        <taxon>Dothideomycetes</taxon>
        <taxon>Dothideomycetidae</taxon>
        <taxon>Mycosphaerellales</taxon>
        <taxon>Teratosphaeriaceae</taxon>
        <taxon>Hortaea</taxon>
    </lineage>
</organism>
<protein>
    <submittedName>
        <fullName evidence="2">Uncharacterized protein</fullName>
    </submittedName>
</protein>
<dbReference type="VEuPathDB" id="FungiDB:BTJ68_04454"/>
<reference evidence="2 3" key="1">
    <citation type="journal article" date="2018" name="BMC Genomics">
        <title>Genomic evidence for intraspecific hybridization in a clonal and extremely halotolerant yeast.</title>
        <authorList>
            <person name="Gostincar C."/>
            <person name="Stajich J.E."/>
            <person name="Zupancic J."/>
            <person name="Zalar P."/>
            <person name="Gunde-Cimerman N."/>
        </authorList>
    </citation>
    <scope>NUCLEOTIDE SEQUENCE [LARGE SCALE GENOMIC DNA]</scope>
    <source>
        <strain evidence="2 3">EXF-10513</strain>
    </source>
</reference>
<feature type="compositionally biased region" description="Low complexity" evidence="1">
    <location>
        <begin position="10"/>
        <end position="20"/>
    </location>
</feature>
<feature type="non-terminal residue" evidence="2">
    <location>
        <position position="1"/>
    </location>
</feature>
<gene>
    <name evidence="2" type="ORF">D0864_00124</name>
</gene>
<feature type="region of interest" description="Disordered" evidence="1">
    <location>
        <begin position="1"/>
        <end position="36"/>
    </location>
</feature>
<name>A0A3M7HN11_HORWE</name>
<feature type="compositionally biased region" description="Polar residues" evidence="1">
    <location>
        <begin position="139"/>
        <end position="158"/>
    </location>
</feature>
<evidence type="ECO:0000256" key="1">
    <source>
        <dbReference type="SAM" id="MobiDB-lite"/>
    </source>
</evidence>
<evidence type="ECO:0000313" key="3">
    <source>
        <dbReference type="Proteomes" id="UP000269539"/>
    </source>
</evidence>
<evidence type="ECO:0000313" key="2">
    <source>
        <dbReference type="EMBL" id="RMZ14629.1"/>
    </source>
</evidence>
<comment type="caution">
    <text evidence="2">The sequence shown here is derived from an EMBL/GenBank/DDBJ whole genome shotgun (WGS) entry which is preliminary data.</text>
</comment>
<proteinExistence type="predicted"/>